<dbReference type="InterPro" id="IPR015422">
    <property type="entry name" value="PyrdxlP-dep_Trfase_small"/>
</dbReference>
<dbReference type="Proteomes" id="UP000472263">
    <property type="component" value="Chromosome 2"/>
</dbReference>
<name>A0A668AMI0_9TELE</name>
<sequence>MSMQFSSLPAEGCVAATLGCAPTSRDVAAYLDQHDELRHMRDEFLVPKISDLPPCRIMLLRKRSVRGLCDRRRALPRTSEEL</sequence>
<dbReference type="GeneTree" id="ENSGT00390000008033"/>
<protein>
    <submittedName>
        <fullName evidence="1">Kynureninase</fullName>
    </submittedName>
</protein>
<evidence type="ECO:0000313" key="2">
    <source>
        <dbReference type="Proteomes" id="UP000472263"/>
    </source>
</evidence>
<organism evidence="1 2">
    <name type="scientific">Myripristis murdjan</name>
    <name type="common">pinecone soldierfish</name>
    <dbReference type="NCBI Taxonomy" id="586833"/>
    <lineage>
        <taxon>Eukaryota</taxon>
        <taxon>Metazoa</taxon>
        <taxon>Chordata</taxon>
        <taxon>Craniata</taxon>
        <taxon>Vertebrata</taxon>
        <taxon>Euteleostomi</taxon>
        <taxon>Actinopterygii</taxon>
        <taxon>Neopterygii</taxon>
        <taxon>Teleostei</taxon>
        <taxon>Neoteleostei</taxon>
        <taxon>Acanthomorphata</taxon>
        <taxon>Holocentriformes</taxon>
        <taxon>Holocentridae</taxon>
        <taxon>Myripristis</taxon>
    </lineage>
</organism>
<reference evidence="1" key="3">
    <citation type="submission" date="2025-09" db="UniProtKB">
        <authorList>
            <consortium name="Ensembl"/>
        </authorList>
    </citation>
    <scope>IDENTIFICATION</scope>
</reference>
<reference evidence="1" key="1">
    <citation type="submission" date="2019-06" db="EMBL/GenBank/DDBJ databases">
        <authorList>
            <consortium name="Wellcome Sanger Institute Data Sharing"/>
        </authorList>
    </citation>
    <scope>NUCLEOTIDE SEQUENCE [LARGE SCALE GENOMIC DNA]</scope>
</reference>
<evidence type="ECO:0000313" key="1">
    <source>
        <dbReference type="Ensembl" id="ENSMMDP00005049239.1"/>
    </source>
</evidence>
<keyword evidence="2" id="KW-1185">Reference proteome</keyword>
<dbReference type="AlphaFoldDB" id="A0A668AMI0"/>
<proteinExistence type="predicted"/>
<dbReference type="Gene3D" id="3.90.1150.10">
    <property type="entry name" value="Aspartate Aminotransferase, domain 1"/>
    <property type="match status" value="1"/>
</dbReference>
<gene>
    <name evidence="1" type="primary">KYNU</name>
    <name evidence="1" type="synonym">kynu</name>
</gene>
<dbReference type="Ensembl" id="ENSMMDT00005050198.1">
    <property type="protein sequence ID" value="ENSMMDP00005049239.1"/>
    <property type="gene ID" value="ENSMMDG00005022372.1"/>
</dbReference>
<accession>A0A668AMI0</accession>
<reference evidence="1" key="2">
    <citation type="submission" date="2025-08" db="UniProtKB">
        <authorList>
            <consortium name="Ensembl"/>
        </authorList>
    </citation>
    <scope>IDENTIFICATION</scope>
</reference>